<comment type="subunit">
    <text evidence="9">The complex comprises the extracytoplasmic solute receptor protein and the two transmembrane proteins.</text>
</comment>
<dbReference type="OrthoDB" id="9797534at2"/>
<keyword evidence="5 9" id="KW-0812">Transmembrane</keyword>
<gene>
    <name evidence="11" type="ORF">EDD52_103323</name>
</gene>
<organism evidence="11 12">
    <name type="scientific">Primorskyibacter sedentarius</name>
    <dbReference type="NCBI Taxonomy" id="745311"/>
    <lineage>
        <taxon>Bacteria</taxon>
        <taxon>Pseudomonadati</taxon>
        <taxon>Pseudomonadota</taxon>
        <taxon>Alphaproteobacteria</taxon>
        <taxon>Rhodobacterales</taxon>
        <taxon>Roseobacteraceae</taxon>
        <taxon>Primorskyibacter</taxon>
    </lineage>
</organism>
<feature type="transmembrane region" description="Helical" evidence="9">
    <location>
        <begin position="139"/>
        <end position="158"/>
    </location>
</feature>
<feature type="transmembrane region" description="Helical" evidence="9">
    <location>
        <begin position="7"/>
        <end position="29"/>
    </location>
</feature>
<evidence type="ECO:0000313" key="11">
    <source>
        <dbReference type="EMBL" id="TCS65903.1"/>
    </source>
</evidence>
<dbReference type="Proteomes" id="UP000295696">
    <property type="component" value="Unassembled WGS sequence"/>
</dbReference>
<dbReference type="PANTHER" id="PTHR35011">
    <property type="entry name" value="2,3-DIKETO-L-GULONATE TRAP TRANSPORTER SMALL PERMEASE PROTEIN YIAM"/>
    <property type="match status" value="1"/>
</dbReference>
<keyword evidence="7 9" id="KW-0472">Membrane</keyword>
<dbReference type="Pfam" id="PF04290">
    <property type="entry name" value="DctQ"/>
    <property type="match status" value="1"/>
</dbReference>
<dbReference type="AlphaFoldDB" id="A0A4R3JKL1"/>
<dbReference type="PANTHER" id="PTHR35011:SF10">
    <property type="entry name" value="TRAP TRANSPORTER SMALL PERMEASE PROTEIN"/>
    <property type="match status" value="1"/>
</dbReference>
<evidence type="ECO:0000313" key="12">
    <source>
        <dbReference type="Proteomes" id="UP000295696"/>
    </source>
</evidence>
<accession>A0A4R3JKL1</accession>
<feature type="domain" description="Tripartite ATP-independent periplasmic transporters DctQ component" evidence="10">
    <location>
        <begin position="55"/>
        <end position="166"/>
    </location>
</feature>
<keyword evidence="12" id="KW-1185">Reference proteome</keyword>
<comment type="subcellular location">
    <subcellularLocation>
        <location evidence="1 9">Cell inner membrane</location>
        <topology evidence="1 9">Multi-pass membrane protein</topology>
    </subcellularLocation>
</comment>
<evidence type="ECO:0000256" key="8">
    <source>
        <dbReference type="ARBA" id="ARBA00038436"/>
    </source>
</evidence>
<comment type="function">
    <text evidence="9">Part of the tripartite ATP-independent periplasmic (TRAP) transport system.</text>
</comment>
<evidence type="ECO:0000256" key="5">
    <source>
        <dbReference type="ARBA" id="ARBA00022692"/>
    </source>
</evidence>
<sequence>MRTTLDFIYRASGGLAAFFIFAIVALVFAQVCLNLADKIAAAVTGNGVGLTIPSYADFTGFFLAASTFLSLAYALRAGGHIRVTLLLGRLPKKAQRGFEIFVVTVALAMSAYASWYLILLVYESFEYGDRSSGMVSVPLWLPQLPVALGLIILAIALLDELIGLLRGAPASWDGKGESLLSE</sequence>
<evidence type="ECO:0000256" key="9">
    <source>
        <dbReference type="RuleBase" id="RU369079"/>
    </source>
</evidence>
<keyword evidence="2 9" id="KW-0813">Transport</keyword>
<comment type="similarity">
    <text evidence="8 9">Belongs to the TRAP transporter small permease family.</text>
</comment>
<dbReference type="GO" id="GO:0022857">
    <property type="term" value="F:transmembrane transporter activity"/>
    <property type="evidence" value="ECO:0007669"/>
    <property type="project" value="UniProtKB-UniRule"/>
</dbReference>
<feature type="transmembrane region" description="Helical" evidence="9">
    <location>
        <begin position="98"/>
        <end position="119"/>
    </location>
</feature>
<feature type="transmembrane region" description="Helical" evidence="9">
    <location>
        <begin position="58"/>
        <end position="77"/>
    </location>
</feature>
<proteinExistence type="inferred from homology"/>
<protein>
    <recommendedName>
        <fullName evidence="9">TRAP transporter small permease protein</fullName>
    </recommendedName>
</protein>
<keyword evidence="4 9" id="KW-0997">Cell inner membrane</keyword>
<keyword evidence="3" id="KW-1003">Cell membrane</keyword>
<evidence type="ECO:0000256" key="2">
    <source>
        <dbReference type="ARBA" id="ARBA00022448"/>
    </source>
</evidence>
<reference evidence="11 12" key="1">
    <citation type="submission" date="2019-03" db="EMBL/GenBank/DDBJ databases">
        <title>Genomic Encyclopedia of Type Strains, Phase IV (KMG-IV): sequencing the most valuable type-strain genomes for metagenomic binning, comparative biology and taxonomic classification.</title>
        <authorList>
            <person name="Goeker M."/>
        </authorList>
    </citation>
    <scope>NUCLEOTIDE SEQUENCE [LARGE SCALE GENOMIC DNA]</scope>
    <source>
        <strain evidence="11 12">DSM 104836</strain>
    </source>
</reference>
<name>A0A4R3JKL1_9RHOB</name>
<keyword evidence="6 9" id="KW-1133">Transmembrane helix</keyword>
<dbReference type="RefSeq" id="WP_132243558.1">
    <property type="nucleotide sequence ID" value="NZ_SLZU01000003.1"/>
</dbReference>
<evidence type="ECO:0000256" key="7">
    <source>
        <dbReference type="ARBA" id="ARBA00023136"/>
    </source>
</evidence>
<evidence type="ECO:0000259" key="10">
    <source>
        <dbReference type="Pfam" id="PF04290"/>
    </source>
</evidence>
<dbReference type="InterPro" id="IPR055348">
    <property type="entry name" value="DctQ"/>
</dbReference>
<evidence type="ECO:0000256" key="1">
    <source>
        <dbReference type="ARBA" id="ARBA00004429"/>
    </source>
</evidence>
<dbReference type="GO" id="GO:0015740">
    <property type="term" value="P:C4-dicarboxylate transport"/>
    <property type="evidence" value="ECO:0007669"/>
    <property type="project" value="TreeGrafter"/>
</dbReference>
<dbReference type="EMBL" id="SLZU01000003">
    <property type="protein sequence ID" value="TCS65903.1"/>
    <property type="molecule type" value="Genomic_DNA"/>
</dbReference>
<evidence type="ECO:0000256" key="3">
    <source>
        <dbReference type="ARBA" id="ARBA00022475"/>
    </source>
</evidence>
<evidence type="ECO:0000256" key="6">
    <source>
        <dbReference type="ARBA" id="ARBA00022989"/>
    </source>
</evidence>
<evidence type="ECO:0000256" key="4">
    <source>
        <dbReference type="ARBA" id="ARBA00022519"/>
    </source>
</evidence>
<dbReference type="GO" id="GO:0005886">
    <property type="term" value="C:plasma membrane"/>
    <property type="evidence" value="ECO:0007669"/>
    <property type="project" value="UniProtKB-SubCell"/>
</dbReference>
<comment type="caution">
    <text evidence="11">The sequence shown here is derived from an EMBL/GenBank/DDBJ whole genome shotgun (WGS) entry which is preliminary data.</text>
</comment>
<dbReference type="InterPro" id="IPR007387">
    <property type="entry name" value="TRAP_DctQ"/>
</dbReference>